<dbReference type="PANTHER" id="PTHR31149:SF7">
    <property type="entry name" value="EXPRESSED PROTEIN"/>
    <property type="match status" value="1"/>
</dbReference>
<dbReference type="KEGG" id="cic:CICLE_v10033391mg"/>
<evidence type="ECO:0000313" key="1">
    <source>
        <dbReference type="EMBL" id="ESR50612.1"/>
    </source>
</evidence>
<dbReference type="AlphaFoldDB" id="V4TBF8"/>
<reference evidence="1 2" key="1">
    <citation type="submission" date="2013-10" db="EMBL/GenBank/DDBJ databases">
        <authorList>
            <consortium name="International Citrus Genome Consortium"/>
            <person name="Jenkins J."/>
            <person name="Schmutz J."/>
            <person name="Prochnik S."/>
            <person name="Rokhsar D."/>
            <person name="Gmitter F."/>
            <person name="Ollitrault P."/>
            <person name="Machado M."/>
            <person name="Talon M."/>
            <person name="Wincker P."/>
            <person name="Jaillon O."/>
            <person name="Morgante M."/>
        </authorList>
    </citation>
    <scope>NUCLEOTIDE SEQUENCE</scope>
    <source>
        <strain evidence="2">cv. Clemenules</strain>
    </source>
</reference>
<evidence type="ECO:0000313" key="2">
    <source>
        <dbReference type="Proteomes" id="UP000030687"/>
    </source>
</evidence>
<dbReference type="GO" id="GO:0005886">
    <property type="term" value="C:plasma membrane"/>
    <property type="evidence" value="ECO:0007669"/>
    <property type="project" value="TreeGrafter"/>
</dbReference>
<gene>
    <name evidence="1" type="ORF">CICLE_v10033391mg</name>
</gene>
<name>V4TBF8_CITCL</name>
<sequence>GLGIEKFRIIGEAKPGGKLVGYPINGTTLCTFQWVRFLEDDTRHCIEDLDMQSKVDMHISRGQAAFRVLLL</sequence>
<dbReference type="EMBL" id="KI536726">
    <property type="protein sequence ID" value="ESR50612.1"/>
    <property type="molecule type" value="Genomic_DNA"/>
</dbReference>
<dbReference type="PANTHER" id="PTHR31149">
    <property type="entry name" value="EXPRESSED PROTEIN"/>
    <property type="match status" value="1"/>
</dbReference>
<protein>
    <submittedName>
        <fullName evidence="1">Uncharacterized protein</fullName>
    </submittedName>
</protein>
<feature type="non-terminal residue" evidence="1">
    <location>
        <position position="71"/>
    </location>
</feature>
<feature type="non-terminal residue" evidence="1">
    <location>
        <position position="1"/>
    </location>
</feature>
<dbReference type="Gramene" id="ESR50612">
    <property type="protein sequence ID" value="ESR50612"/>
    <property type="gene ID" value="CICLE_v10033391mg"/>
</dbReference>
<organism evidence="1 2">
    <name type="scientific">Citrus clementina</name>
    <name type="common">Clementine</name>
    <name type="synonym">Citrus deliciosa x Citrus sinensis</name>
    <dbReference type="NCBI Taxonomy" id="85681"/>
    <lineage>
        <taxon>Eukaryota</taxon>
        <taxon>Viridiplantae</taxon>
        <taxon>Streptophyta</taxon>
        <taxon>Embryophyta</taxon>
        <taxon>Tracheophyta</taxon>
        <taxon>Spermatophyta</taxon>
        <taxon>Magnoliopsida</taxon>
        <taxon>eudicotyledons</taxon>
        <taxon>Gunneridae</taxon>
        <taxon>Pentapetalae</taxon>
        <taxon>rosids</taxon>
        <taxon>malvids</taxon>
        <taxon>Sapindales</taxon>
        <taxon>Rutaceae</taxon>
        <taxon>Aurantioideae</taxon>
        <taxon>Citrus</taxon>
    </lineage>
</organism>
<keyword evidence="2" id="KW-1185">Reference proteome</keyword>
<accession>V4TBF8</accession>
<dbReference type="InParanoid" id="V4TBF8"/>
<dbReference type="STRING" id="85681.V4TBF8"/>
<dbReference type="Proteomes" id="UP000030687">
    <property type="component" value="Unassembled WGS sequence"/>
</dbReference>
<proteinExistence type="predicted"/>